<dbReference type="Gene3D" id="1.10.238.160">
    <property type="match status" value="1"/>
</dbReference>
<reference evidence="1 2" key="1">
    <citation type="submission" date="2016-10" db="EMBL/GenBank/DDBJ databases">
        <authorList>
            <person name="de Groot N.N."/>
        </authorList>
    </citation>
    <scope>NUCLEOTIDE SEQUENCE [LARGE SCALE GENOMIC DNA]</scope>
    <source>
        <strain evidence="1 2">ATCC 35022</strain>
    </source>
</reference>
<dbReference type="InterPro" id="IPR010260">
    <property type="entry name" value="AlpA"/>
</dbReference>
<accession>A0A1G6A5M7</accession>
<dbReference type="PANTHER" id="PTHR36154:SF1">
    <property type="entry name" value="DNA-BINDING TRANSCRIPTIONAL ACTIVATOR ALPA"/>
    <property type="match status" value="1"/>
</dbReference>
<sequence>MSDNPDRLLRIAEVKGIVGLGHTSIYARIAAGEFPRPIKVGSRTLWSYREVQDWIVRQLRSRAA</sequence>
<gene>
    <name evidence="1" type="ORF">SAMN02982931_00202</name>
</gene>
<evidence type="ECO:0000313" key="1">
    <source>
        <dbReference type="EMBL" id="SDB03718.1"/>
    </source>
</evidence>
<proteinExistence type="predicted"/>
<keyword evidence="2" id="KW-1185">Reference proteome</keyword>
<dbReference type="STRING" id="665467.SAMN02982931_00202"/>
<protein>
    <submittedName>
        <fullName evidence="1">Transcriptional regulator, AlpA family</fullName>
    </submittedName>
</protein>
<organism evidence="1 2">
    <name type="scientific">Bauldia litoralis</name>
    <dbReference type="NCBI Taxonomy" id="665467"/>
    <lineage>
        <taxon>Bacteria</taxon>
        <taxon>Pseudomonadati</taxon>
        <taxon>Pseudomonadota</taxon>
        <taxon>Alphaproteobacteria</taxon>
        <taxon>Hyphomicrobiales</taxon>
        <taxon>Kaistiaceae</taxon>
        <taxon>Bauldia</taxon>
    </lineage>
</organism>
<dbReference type="OrthoDB" id="9801242at2"/>
<dbReference type="PANTHER" id="PTHR36154">
    <property type="entry name" value="DNA-BINDING TRANSCRIPTIONAL ACTIVATOR ALPA"/>
    <property type="match status" value="1"/>
</dbReference>
<dbReference type="RefSeq" id="WP_090874351.1">
    <property type="nucleotide sequence ID" value="NZ_FMXQ01000001.1"/>
</dbReference>
<dbReference type="AlphaFoldDB" id="A0A1G6A5M7"/>
<dbReference type="EMBL" id="FMXQ01000001">
    <property type="protein sequence ID" value="SDB03718.1"/>
    <property type="molecule type" value="Genomic_DNA"/>
</dbReference>
<name>A0A1G6A5M7_9HYPH</name>
<dbReference type="Proteomes" id="UP000199071">
    <property type="component" value="Unassembled WGS sequence"/>
</dbReference>
<dbReference type="InterPro" id="IPR052931">
    <property type="entry name" value="Prophage_regulatory_activator"/>
</dbReference>
<dbReference type="Pfam" id="PF05930">
    <property type="entry name" value="Phage_AlpA"/>
    <property type="match status" value="1"/>
</dbReference>
<evidence type="ECO:0000313" key="2">
    <source>
        <dbReference type="Proteomes" id="UP000199071"/>
    </source>
</evidence>